<evidence type="ECO:0000313" key="2">
    <source>
        <dbReference type="EMBL" id="AWB27105.1"/>
    </source>
</evidence>
<organism evidence="2 3">
    <name type="scientific">Halococcoides cellulosivorans</name>
    <dbReference type="NCBI Taxonomy" id="1679096"/>
    <lineage>
        <taxon>Archaea</taxon>
        <taxon>Methanobacteriati</taxon>
        <taxon>Methanobacteriota</taxon>
        <taxon>Stenosarchaea group</taxon>
        <taxon>Halobacteria</taxon>
        <taxon>Halobacteriales</taxon>
        <taxon>Haloarculaceae</taxon>
        <taxon>Halococcoides</taxon>
    </lineage>
</organism>
<keyword evidence="3" id="KW-1185">Reference proteome</keyword>
<sequence>MTALTLGVGVLAAFVGLAMLLGPQYVLRANAAVTGADETVALDGLANYVFRGLGLLLVIIGVGLSYSSDLVAM</sequence>
<proteinExistence type="predicted"/>
<dbReference type="RefSeq" id="WP_108381474.1">
    <property type="nucleotide sequence ID" value="NZ_CP028858.1"/>
</dbReference>
<gene>
    <name evidence="2" type="ORF">HARCEL1_04970</name>
</gene>
<dbReference type="GeneID" id="36511835"/>
<keyword evidence="1" id="KW-0472">Membrane</keyword>
<feature type="transmembrane region" description="Helical" evidence="1">
    <location>
        <begin position="52"/>
        <end position="72"/>
    </location>
</feature>
<evidence type="ECO:0000313" key="3">
    <source>
        <dbReference type="Proteomes" id="UP000244727"/>
    </source>
</evidence>
<evidence type="ECO:0000256" key="1">
    <source>
        <dbReference type="SAM" id="Phobius"/>
    </source>
</evidence>
<protein>
    <submittedName>
        <fullName evidence="2">Uncharacterized protein</fullName>
    </submittedName>
</protein>
<keyword evidence="1" id="KW-0812">Transmembrane</keyword>
<reference evidence="2 3" key="1">
    <citation type="submission" date="2018-04" db="EMBL/GenBank/DDBJ databases">
        <title>Halococcoides cellulosivorans gen. nov., sp. nov., an extremely halophilic cellulose-utilizing haloarchaeon from hypersaline lakes.</title>
        <authorList>
            <person name="Sorokin D.Y."/>
            <person name="Toshchakov S.V."/>
            <person name="Samarov N.I."/>
            <person name="Korzhenkov A."/>
            <person name="Kublanov I.V."/>
        </authorList>
    </citation>
    <scope>NUCLEOTIDE SEQUENCE [LARGE SCALE GENOMIC DNA]</scope>
    <source>
        <strain evidence="2 3">HArcel1</strain>
    </source>
</reference>
<dbReference type="AlphaFoldDB" id="A0A2R4X016"/>
<dbReference type="KEGG" id="harc:HARCEL1_04970"/>
<dbReference type="Proteomes" id="UP000244727">
    <property type="component" value="Chromosome"/>
</dbReference>
<accession>A0A2R4X016</accession>
<keyword evidence="1" id="KW-1133">Transmembrane helix</keyword>
<dbReference type="EMBL" id="CP028858">
    <property type="protein sequence ID" value="AWB27105.1"/>
    <property type="molecule type" value="Genomic_DNA"/>
</dbReference>
<name>A0A2R4X016_9EURY</name>